<evidence type="ECO:0000313" key="1">
    <source>
        <dbReference type="EMBL" id="KAG2939194.1"/>
    </source>
</evidence>
<dbReference type="AlphaFoldDB" id="A0A8T1KRU1"/>
<accession>A0A8T1KRU1</accession>
<gene>
    <name evidence="1" type="ORF">PC117_g11008</name>
    <name evidence="2" type="ORF">PC118_g10200</name>
</gene>
<dbReference type="Proteomes" id="UP000697107">
    <property type="component" value="Unassembled WGS sequence"/>
</dbReference>
<reference evidence="2" key="1">
    <citation type="submission" date="2018-10" db="EMBL/GenBank/DDBJ databases">
        <title>Effector identification in a new, highly contiguous assembly of the strawberry crown rot pathogen Phytophthora cactorum.</title>
        <authorList>
            <person name="Armitage A.D."/>
            <person name="Nellist C.F."/>
            <person name="Bates H."/>
            <person name="Vickerstaff R.J."/>
            <person name="Harrison R.J."/>
        </authorList>
    </citation>
    <scope>NUCLEOTIDE SEQUENCE</scope>
    <source>
        <strain evidence="1">4040</strain>
        <strain evidence="2">P415</strain>
    </source>
</reference>
<proteinExistence type="predicted"/>
<sequence length="66" mass="7321">MTKDKIGKAKTCFETTLAATHISRADYRFLLRRIRHVATCTLLDLFSSVCASRNAISVAGNVYPCL</sequence>
<comment type="caution">
    <text evidence="2">The sequence shown here is derived from an EMBL/GenBank/DDBJ whole genome shotgun (WGS) entry which is preliminary data.</text>
</comment>
<organism evidence="2 3">
    <name type="scientific">Phytophthora cactorum</name>
    <dbReference type="NCBI Taxonomy" id="29920"/>
    <lineage>
        <taxon>Eukaryota</taxon>
        <taxon>Sar</taxon>
        <taxon>Stramenopiles</taxon>
        <taxon>Oomycota</taxon>
        <taxon>Peronosporomycetes</taxon>
        <taxon>Peronosporales</taxon>
        <taxon>Peronosporaceae</taxon>
        <taxon>Phytophthora</taxon>
    </lineage>
</organism>
<dbReference type="Proteomes" id="UP000736787">
    <property type="component" value="Unassembled WGS sequence"/>
</dbReference>
<dbReference type="EMBL" id="RCML01000290">
    <property type="protein sequence ID" value="KAG2982063.1"/>
    <property type="molecule type" value="Genomic_DNA"/>
</dbReference>
<evidence type="ECO:0000313" key="3">
    <source>
        <dbReference type="Proteomes" id="UP000697107"/>
    </source>
</evidence>
<protein>
    <submittedName>
        <fullName evidence="2">Uncharacterized protein</fullName>
    </submittedName>
</protein>
<name>A0A8T1KRU1_9STRA</name>
<evidence type="ECO:0000313" key="2">
    <source>
        <dbReference type="EMBL" id="KAG2982063.1"/>
    </source>
</evidence>
<dbReference type="EMBL" id="RCMK01000277">
    <property type="protein sequence ID" value="KAG2939194.1"/>
    <property type="molecule type" value="Genomic_DNA"/>
</dbReference>